<sequence length="59" mass="6550">MLRAYNDFLRILPHTSFDSHRILGVSNRKPIPALPVVTRFTNWQLGITGGDSTMPGAIV</sequence>
<proteinExistence type="predicted"/>
<dbReference type="EMBL" id="HG793151">
    <property type="protein sequence ID" value="CRL26355.1"/>
    <property type="molecule type" value="Genomic_DNA"/>
</dbReference>
<evidence type="ECO:0000313" key="1">
    <source>
        <dbReference type="EMBL" id="CRL26355.1"/>
    </source>
</evidence>
<organism evidence="1 2">
    <name type="scientific">Penicillium camemberti (strain FM 013)</name>
    <dbReference type="NCBI Taxonomy" id="1429867"/>
    <lineage>
        <taxon>Eukaryota</taxon>
        <taxon>Fungi</taxon>
        <taxon>Dikarya</taxon>
        <taxon>Ascomycota</taxon>
        <taxon>Pezizomycotina</taxon>
        <taxon>Eurotiomycetes</taxon>
        <taxon>Eurotiomycetidae</taxon>
        <taxon>Eurotiales</taxon>
        <taxon>Aspergillaceae</taxon>
        <taxon>Penicillium</taxon>
    </lineage>
</organism>
<keyword evidence="2" id="KW-1185">Reference proteome</keyword>
<accession>A0A0G4PIY4</accession>
<protein>
    <submittedName>
        <fullName evidence="1">Str. FM013</fullName>
    </submittedName>
</protein>
<evidence type="ECO:0000313" key="2">
    <source>
        <dbReference type="Proteomes" id="UP000053732"/>
    </source>
</evidence>
<dbReference type="Proteomes" id="UP000053732">
    <property type="component" value="Unassembled WGS sequence"/>
</dbReference>
<name>A0A0G4PIY4_PENC3</name>
<reference evidence="1 2" key="1">
    <citation type="journal article" date="2014" name="Nat. Commun.">
        <title>Multiple recent horizontal transfers of a large genomic region in cheese making fungi.</title>
        <authorList>
            <person name="Cheeseman K."/>
            <person name="Ropars J."/>
            <person name="Renault P."/>
            <person name="Dupont J."/>
            <person name="Gouzy J."/>
            <person name="Branca A."/>
            <person name="Abraham A.L."/>
            <person name="Ceppi M."/>
            <person name="Conseiller E."/>
            <person name="Debuchy R."/>
            <person name="Malagnac F."/>
            <person name="Goarin A."/>
            <person name="Silar P."/>
            <person name="Lacoste S."/>
            <person name="Sallet E."/>
            <person name="Bensimon A."/>
            <person name="Giraud T."/>
            <person name="Brygoo Y."/>
        </authorList>
    </citation>
    <scope>NUCLEOTIDE SEQUENCE [LARGE SCALE GENOMIC DNA]</scope>
    <source>
        <strain evidence="2">FM 013</strain>
    </source>
</reference>
<dbReference type="AlphaFoldDB" id="A0A0G4PIY4"/>
<gene>
    <name evidence="1" type="ORF">PCAMFM013_S018g000048</name>
</gene>